<feature type="active site" evidence="8">
    <location>
        <position position="332"/>
    </location>
</feature>
<comment type="caution">
    <text evidence="7">Lacks conserved residue(s) required for the propagation of feature annotation.</text>
</comment>
<feature type="compositionally biased region" description="Low complexity" evidence="9">
    <location>
        <begin position="713"/>
        <end position="728"/>
    </location>
</feature>
<dbReference type="GO" id="GO:0022407">
    <property type="term" value="P:regulation of cell-cell adhesion"/>
    <property type="evidence" value="ECO:0007669"/>
    <property type="project" value="TreeGrafter"/>
</dbReference>
<feature type="compositionally biased region" description="Low complexity" evidence="9">
    <location>
        <begin position="780"/>
        <end position="791"/>
    </location>
</feature>
<keyword evidence="8" id="KW-0479">Metal-binding</keyword>
<evidence type="ECO:0000256" key="9">
    <source>
        <dbReference type="SAM" id="MobiDB-lite"/>
    </source>
</evidence>
<evidence type="ECO:0000256" key="10">
    <source>
        <dbReference type="SAM" id="Phobius"/>
    </source>
</evidence>
<feature type="compositionally biased region" description="Pro residues" evidence="9">
    <location>
        <begin position="747"/>
        <end position="766"/>
    </location>
</feature>
<evidence type="ECO:0000313" key="16">
    <source>
        <dbReference type="Proteomes" id="UP000322234"/>
    </source>
</evidence>
<keyword evidence="11" id="KW-0732">Signal</keyword>
<dbReference type="Proteomes" id="UP000322234">
    <property type="component" value="Unassembled WGS sequence"/>
</dbReference>
<dbReference type="FunFam" id="4.10.70.10:FF:000001">
    <property type="entry name" value="Disintegrin and metalloproteinase domain-containing protein 22"/>
    <property type="match status" value="1"/>
</dbReference>
<keyword evidence="16" id="KW-1185">Reference proteome</keyword>
<feature type="disulfide bond" evidence="6">
    <location>
        <begin position="463"/>
        <end position="483"/>
    </location>
</feature>
<dbReference type="PROSITE" id="PS50214">
    <property type="entry name" value="DISINTEGRIN_2"/>
    <property type="match status" value="1"/>
</dbReference>
<dbReference type="InterPro" id="IPR001590">
    <property type="entry name" value="Peptidase_M12B"/>
</dbReference>
<gene>
    <name evidence="15" type="ORF">E5288_WYG001143</name>
</gene>
<dbReference type="PANTHER" id="PTHR11905">
    <property type="entry name" value="ADAM A DISINTEGRIN AND METALLOPROTEASE DOMAIN"/>
    <property type="match status" value="1"/>
</dbReference>
<evidence type="ECO:0000259" key="13">
    <source>
        <dbReference type="PROSITE" id="PS50214"/>
    </source>
</evidence>
<dbReference type="PROSITE" id="PS50215">
    <property type="entry name" value="ADAM_MEPRO"/>
    <property type="match status" value="1"/>
</dbReference>
<dbReference type="InterPro" id="IPR000742">
    <property type="entry name" value="EGF"/>
</dbReference>
<feature type="domain" description="Disintegrin" evidence="13">
    <location>
        <begin position="405"/>
        <end position="491"/>
    </location>
</feature>
<feature type="compositionally biased region" description="Polar residues" evidence="9">
    <location>
        <begin position="846"/>
        <end position="859"/>
    </location>
</feature>
<evidence type="ECO:0000259" key="14">
    <source>
        <dbReference type="PROSITE" id="PS50215"/>
    </source>
</evidence>
<evidence type="ECO:0000256" key="1">
    <source>
        <dbReference type="ARBA" id="ARBA00004479"/>
    </source>
</evidence>
<evidence type="ECO:0000259" key="12">
    <source>
        <dbReference type="PROSITE" id="PS50026"/>
    </source>
</evidence>
<dbReference type="GO" id="GO:0004222">
    <property type="term" value="F:metalloendopeptidase activity"/>
    <property type="evidence" value="ECO:0007669"/>
    <property type="project" value="InterPro"/>
</dbReference>
<dbReference type="Gene3D" id="4.10.70.10">
    <property type="entry name" value="Disintegrin domain"/>
    <property type="match status" value="1"/>
</dbReference>
<feature type="region of interest" description="Disordered" evidence="9">
    <location>
        <begin position="701"/>
        <end position="964"/>
    </location>
</feature>
<dbReference type="GO" id="GO:0050839">
    <property type="term" value="F:cell adhesion molecule binding"/>
    <property type="evidence" value="ECO:0007669"/>
    <property type="project" value="TreeGrafter"/>
</dbReference>
<dbReference type="GO" id="GO:0046872">
    <property type="term" value="F:metal ion binding"/>
    <property type="evidence" value="ECO:0007669"/>
    <property type="project" value="UniProtKB-KW"/>
</dbReference>
<keyword evidence="7" id="KW-0245">EGF-like domain</keyword>
<dbReference type="GO" id="GO:0051044">
    <property type="term" value="P:positive regulation of membrane protein ectodomain proteolysis"/>
    <property type="evidence" value="ECO:0007669"/>
    <property type="project" value="TreeGrafter"/>
</dbReference>
<evidence type="ECO:0000256" key="7">
    <source>
        <dbReference type="PROSITE-ProRule" id="PRU00076"/>
    </source>
</evidence>
<dbReference type="EMBL" id="VBQZ03000109">
    <property type="protein sequence ID" value="MXQ94347.1"/>
    <property type="molecule type" value="Genomic_DNA"/>
</dbReference>
<accession>A0A6B0S030</accession>
<keyword evidence="2 10" id="KW-0812">Transmembrane</keyword>
<dbReference type="GO" id="GO:0006508">
    <property type="term" value="P:proteolysis"/>
    <property type="evidence" value="ECO:0007669"/>
    <property type="project" value="InterPro"/>
</dbReference>
<dbReference type="InterPro" id="IPR001762">
    <property type="entry name" value="Disintegrin_dom"/>
</dbReference>
<keyword evidence="8" id="KW-0862">Zinc</keyword>
<organism evidence="15 16">
    <name type="scientific">Bos mutus</name>
    <name type="common">wild yak</name>
    <dbReference type="NCBI Taxonomy" id="72004"/>
    <lineage>
        <taxon>Eukaryota</taxon>
        <taxon>Metazoa</taxon>
        <taxon>Chordata</taxon>
        <taxon>Craniata</taxon>
        <taxon>Vertebrata</taxon>
        <taxon>Euteleostomi</taxon>
        <taxon>Mammalia</taxon>
        <taxon>Eutheria</taxon>
        <taxon>Laurasiatheria</taxon>
        <taxon>Artiodactyla</taxon>
        <taxon>Ruminantia</taxon>
        <taxon>Pecora</taxon>
        <taxon>Bovidae</taxon>
        <taxon>Bovinae</taxon>
        <taxon>Bos</taxon>
    </lineage>
</organism>
<dbReference type="Pfam" id="PF01421">
    <property type="entry name" value="Reprolysin"/>
    <property type="match status" value="1"/>
</dbReference>
<dbReference type="InterPro" id="IPR002870">
    <property type="entry name" value="Peptidase_M12B_N"/>
</dbReference>
<dbReference type="Gene3D" id="3.40.390.10">
    <property type="entry name" value="Collagenase (Catalytic Domain)"/>
    <property type="match status" value="1"/>
</dbReference>
<sequence>MRGLGLLLFTALGLQEVAPRAALPHVEQYEVVRPRRLPAPRARRALPSHLGLYPESVSYVLGARGHTFTLHLRKNRDLVGSGYVETYTAANGSQVTEQLQRQDHCFYQGHVEGHPHSAASLSTCAGLRGFFQAGPAVRLIEPLAEAGEEGPHALYLAQHLQQEAGTCGVNDSSLESILGPRVSAALRPRWSEPRETRYVELFVVTDSKEFQRFGSREAVRQRVLEVVNHVDKLYQELNFRVVLVGLEMWNGGDKIQISSQPDATLDNFLAWRTRELVGRQAHDNVQLITGVDFTGTTVGLAKVSTMCSPSSGAVNQDHSQNPIGVASTMAHEMGHNLGMDHDENVAGCYCPVPREGGGCVMAASIGSQYPRKFSQCSQADLETFVEKPRTACLVDAPDLDRLVGGPVCGNGFLERGEQCDCGRPEDCQNRCCNASTCLLAEGAECAHGTCCHECRVKPAGELCRPAKDQCDLGEHCDGQQPTCPEDAFRENGTPCPGGYCYNGACPTLARRCQDLWGPGSRVAVETCFLYSISKGCGAGVPLPFGRVNKCGTLFCEGGQKAPEREYCTLTISSGVCRVIVQDGSTAYEPVPKGTKCGEQQVCWDGFCQDLHVYRSRNCSARCNSHGECNHKGQCHCRPGWAPPHCAEPLADARAAPGSLRTHVLVGVGALVVLALILAGVLIYRKARSPVRRRNVAPKTAMGLSNPLFHEGLSKPAKGGAQAPPGGSPELAPYSQPHKPTASSVTPKRPPPAASPPSPLPVYPPQAPGQQLRPAPPAKPLPVLKPKQVIKPTCAPPMPPIKPGARGAQPGPTQKRLGPDRAPSSREPVPLPICDRETPAGLRTRTESASSGGLTAQRWSPLQEAGRSSGDAAGEPWQHLDPGLPQRLLEEKERVLAVLRGTVKDPTRKRSGEVTETERQPESPPLRTEGPRGSEATGCSREQNPNGTAPQPPLGEPAGRQVAGELAVWRPKEGARHCGVAPVTSPN</sequence>
<dbReference type="InterPro" id="IPR018358">
    <property type="entry name" value="Disintegrin_CS"/>
</dbReference>
<dbReference type="Pfam" id="PF00200">
    <property type="entry name" value="Disintegrin"/>
    <property type="match status" value="1"/>
</dbReference>
<dbReference type="Pfam" id="PF23106">
    <property type="entry name" value="EGF_Teneurin"/>
    <property type="match status" value="1"/>
</dbReference>
<evidence type="ECO:0000256" key="8">
    <source>
        <dbReference type="PROSITE-ProRule" id="PRU00276"/>
    </source>
</evidence>
<comment type="caution">
    <text evidence="15">The sequence shown here is derived from an EMBL/GenBank/DDBJ whole genome shotgun (WGS) entry which is preliminary data.</text>
</comment>
<dbReference type="PROSITE" id="PS00427">
    <property type="entry name" value="DISINTEGRIN_1"/>
    <property type="match status" value="1"/>
</dbReference>
<dbReference type="InterPro" id="IPR036436">
    <property type="entry name" value="Disintegrin_dom_sf"/>
</dbReference>
<evidence type="ECO:0000256" key="5">
    <source>
        <dbReference type="ARBA" id="ARBA00023157"/>
    </source>
</evidence>
<dbReference type="SMART" id="SM00050">
    <property type="entry name" value="DISIN"/>
    <property type="match status" value="1"/>
</dbReference>
<dbReference type="SUPFAM" id="SSF57552">
    <property type="entry name" value="Blood coagulation inhibitor (disintegrin)"/>
    <property type="match status" value="1"/>
</dbReference>
<feature type="domain" description="Peptidase M12B" evidence="14">
    <location>
        <begin position="197"/>
        <end position="397"/>
    </location>
</feature>
<dbReference type="SMART" id="SM00608">
    <property type="entry name" value="ACR"/>
    <property type="match status" value="1"/>
</dbReference>
<feature type="chain" id="PRO_5025484213" description="Disintegrin and metalloproteinase domain-containing protein 8" evidence="11">
    <location>
        <begin position="23"/>
        <end position="986"/>
    </location>
</feature>
<keyword evidence="5 7" id="KW-1015">Disulfide bond</keyword>
<dbReference type="Pfam" id="PF01562">
    <property type="entry name" value="Pep_M12B_propep"/>
    <property type="match status" value="1"/>
</dbReference>
<evidence type="ECO:0000256" key="6">
    <source>
        <dbReference type="PROSITE-ProRule" id="PRU00068"/>
    </source>
</evidence>
<keyword evidence="3 10" id="KW-1133">Transmembrane helix</keyword>
<dbReference type="PROSITE" id="PS01186">
    <property type="entry name" value="EGF_2"/>
    <property type="match status" value="1"/>
</dbReference>
<keyword evidence="4 10" id="KW-0472">Membrane</keyword>
<feature type="transmembrane region" description="Helical" evidence="10">
    <location>
        <begin position="663"/>
        <end position="683"/>
    </location>
</feature>
<feature type="domain" description="EGF-like" evidence="12">
    <location>
        <begin position="614"/>
        <end position="646"/>
    </location>
</feature>
<feature type="compositionally biased region" description="Basic and acidic residues" evidence="9">
    <location>
        <begin position="901"/>
        <end position="920"/>
    </location>
</feature>
<dbReference type="GO" id="GO:0006954">
    <property type="term" value="P:inflammatory response"/>
    <property type="evidence" value="ECO:0007669"/>
    <property type="project" value="TreeGrafter"/>
</dbReference>
<comment type="subcellular location">
    <subcellularLocation>
        <location evidence="1">Membrane</location>
        <topology evidence="1">Single-pass type I membrane protein</topology>
    </subcellularLocation>
</comment>
<dbReference type="PANTHER" id="PTHR11905:SF20">
    <property type="entry name" value="DISINTEGRIN AND METALLOPROTEINASE DOMAIN-CONTAINING PROTEIN 8"/>
    <property type="match status" value="1"/>
</dbReference>
<feature type="compositionally biased region" description="Polar residues" evidence="9">
    <location>
        <begin position="939"/>
        <end position="948"/>
    </location>
</feature>
<dbReference type="SUPFAM" id="SSF55486">
    <property type="entry name" value="Metalloproteases ('zincins'), catalytic domain"/>
    <property type="match status" value="1"/>
</dbReference>
<dbReference type="GO" id="GO:0002693">
    <property type="term" value="P:positive regulation of cellular extravasation"/>
    <property type="evidence" value="ECO:0007669"/>
    <property type="project" value="TreeGrafter"/>
</dbReference>
<feature type="disulfide bond" evidence="7">
    <location>
        <begin position="618"/>
        <end position="628"/>
    </location>
</feature>
<dbReference type="InterPro" id="IPR024079">
    <property type="entry name" value="MetalloPept_cat_dom_sf"/>
</dbReference>
<feature type="binding site" evidence="8">
    <location>
        <position position="331"/>
    </location>
    <ligand>
        <name>Zn(2+)</name>
        <dbReference type="ChEBI" id="CHEBI:29105"/>
        <note>catalytic</note>
    </ligand>
</feature>
<dbReference type="AlphaFoldDB" id="A0A6B0S030"/>
<dbReference type="InterPro" id="IPR006586">
    <property type="entry name" value="ADAM_Cys-rich"/>
</dbReference>
<protein>
    <recommendedName>
        <fullName evidence="17">Disintegrin and metalloproteinase domain-containing protein 8</fullName>
    </recommendedName>
</protein>
<reference evidence="15" key="1">
    <citation type="submission" date="2019-10" db="EMBL/GenBank/DDBJ databases">
        <title>The sequence and de novo assembly of the wild yak genome.</title>
        <authorList>
            <person name="Liu Y."/>
        </authorList>
    </citation>
    <scope>NUCLEOTIDE SEQUENCE [LARGE SCALE GENOMIC DNA]</scope>
    <source>
        <strain evidence="15">WY2019</strain>
    </source>
</reference>
<evidence type="ECO:0000256" key="3">
    <source>
        <dbReference type="ARBA" id="ARBA00022989"/>
    </source>
</evidence>
<evidence type="ECO:0000256" key="4">
    <source>
        <dbReference type="ARBA" id="ARBA00023136"/>
    </source>
</evidence>
<feature type="binding site" evidence="8">
    <location>
        <position position="335"/>
    </location>
    <ligand>
        <name>Zn(2+)</name>
        <dbReference type="ChEBI" id="CHEBI:29105"/>
        <note>catalytic</note>
    </ligand>
</feature>
<evidence type="ECO:0000256" key="2">
    <source>
        <dbReference type="ARBA" id="ARBA00022692"/>
    </source>
</evidence>
<evidence type="ECO:0000313" key="15">
    <source>
        <dbReference type="EMBL" id="MXQ94347.1"/>
    </source>
</evidence>
<feature type="disulfide bond" evidence="7">
    <location>
        <begin position="636"/>
        <end position="645"/>
    </location>
</feature>
<dbReference type="PROSITE" id="PS50026">
    <property type="entry name" value="EGF_3"/>
    <property type="match status" value="1"/>
</dbReference>
<dbReference type="CDD" id="cd04269">
    <property type="entry name" value="ZnMc_adamalysin_II_like"/>
    <property type="match status" value="1"/>
</dbReference>
<dbReference type="InterPro" id="IPR034027">
    <property type="entry name" value="Reprolysin_adamalysin"/>
</dbReference>
<evidence type="ECO:0000256" key="11">
    <source>
        <dbReference type="SAM" id="SignalP"/>
    </source>
</evidence>
<dbReference type="PRINTS" id="PR00289">
    <property type="entry name" value="DISINTEGRIN"/>
</dbReference>
<feature type="binding site" evidence="8">
    <location>
        <position position="341"/>
    </location>
    <ligand>
        <name>Zn(2+)</name>
        <dbReference type="ChEBI" id="CHEBI:29105"/>
        <note>catalytic</note>
    </ligand>
</feature>
<name>A0A6B0S030_9CETA</name>
<dbReference type="GO" id="GO:0016020">
    <property type="term" value="C:membrane"/>
    <property type="evidence" value="ECO:0007669"/>
    <property type="project" value="UniProtKB-SubCell"/>
</dbReference>
<evidence type="ECO:0008006" key="17">
    <source>
        <dbReference type="Google" id="ProtNLM"/>
    </source>
</evidence>
<dbReference type="FunFam" id="3.40.390.10:FF:000002">
    <property type="entry name" value="Disintegrin and metalloproteinase domain-containing protein 22"/>
    <property type="match status" value="1"/>
</dbReference>
<feature type="signal peptide" evidence="11">
    <location>
        <begin position="1"/>
        <end position="22"/>
    </location>
</feature>
<proteinExistence type="predicted"/>
<dbReference type="Pfam" id="PF08516">
    <property type="entry name" value="ADAM_CR"/>
    <property type="match status" value="1"/>
</dbReference>